<evidence type="ECO:0000313" key="2">
    <source>
        <dbReference type="EMBL" id="KRZ07156.1"/>
    </source>
</evidence>
<keyword evidence="1" id="KW-0472">Membrane</keyword>
<dbReference type="EMBL" id="JYDP01000107">
    <property type="protein sequence ID" value="KRZ07156.1"/>
    <property type="molecule type" value="Genomic_DNA"/>
</dbReference>
<dbReference type="InterPro" id="IPR047130">
    <property type="entry name" value="7TM_GPCR_Srsx_nematod"/>
</dbReference>
<feature type="transmembrane region" description="Helical" evidence="1">
    <location>
        <begin position="238"/>
        <end position="263"/>
    </location>
</feature>
<feature type="transmembrane region" description="Helical" evidence="1">
    <location>
        <begin position="450"/>
        <end position="474"/>
    </location>
</feature>
<dbReference type="STRING" id="268475.A0A0V1HAF6"/>
<feature type="transmembrane region" description="Helical" evidence="1">
    <location>
        <begin position="580"/>
        <end position="603"/>
    </location>
</feature>
<evidence type="ECO:0000256" key="1">
    <source>
        <dbReference type="SAM" id="Phobius"/>
    </source>
</evidence>
<dbReference type="PANTHER" id="PTHR23360">
    <property type="entry name" value="G-PROTEIN COUPLED RECEPTORS FAMILY 1 PROFILE DOMAIN-CONTAINING PROTEIN-RELATED"/>
    <property type="match status" value="1"/>
</dbReference>
<sequence>MATVPTLVGAHLPVTICIPDVLLPIVRAVANGENGKQRLVNCLLDKTNNKSTSVNSANQPKLTCIFCITLLDVYDNAYSNSKQDVPFLALLTQRKLSVKAYKKISASQCLRIVGSALGNAFLGAGFVAYNTRIEVIELTNKTIDQKLCLLRAPDITLFQLGDTLLAVSVFSLAVERCIAVSTLTLDQLFKKKISYFLICFTILATLLDCAIFWILVLSTSRPKVHYCIHMEIASETLFVMHFIFINVLGYSSLILCIITALLLKKKKSICCNVRQMQLKREIRVMKRIVVTLAFTFCFQNLPATLHLIVVYNPDLEYLNSQYLWIAQNISASAHATMHILMTISIRNIFSRIFFHFSICSPFKLNSVHAANNKIIIVHSTCGKSEKTFCDLEKSKQKIEKSKNTIYVSMSTKTSAFCISQIVFGFLCIASNLLLFFVILSEKKLRQSQRFIAGSALGSALLGAGYISFYLRIMLITDLTETLEPKQCFIQSPQITFYVLGDTILAISVFSSSVERLIAVSETTVHHKLRSKVVLMLQLITAILSLIDLVLCWYCTFHKQQIHVSITCIEREVLPKELYTMHFFCISLLGFATVILFLLTAILLKRNRSTCRGVRQLQLKRETIIMKRILVAVVLTLFFQNIPAMLNLKMVLLTPDLLSFLPDYFWLMQNISCTIYAAACIVMNSSVKRHLKSICLLSNFSTIMPIQIYR</sequence>
<keyword evidence="1" id="KW-0812">Transmembrane</keyword>
<evidence type="ECO:0000313" key="3">
    <source>
        <dbReference type="Proteomes" id="UP000055024"/>
    </source>
</evidence>
<feature type="transmembrane region" description="Helical" evidence="1">
    <location>
        <begin position="284"/>
        <end position="309"/>
    </location>
</feature>
<dbReference type="Pfam" id="PF10320">
    <property type="entry name" value="7TM_GPCR_Srsx"/>
    <property type="match status" value="1"/>
</dbReference>
<reference evidence="2 3" key="1">
    <citation type="submission" date="2015-01" db="EMBL/GenBank/DDBJ databases">
        <title>Evolution of Trichinella species and genotypes.</title>
        <authorList>
            <person name="Korhonen P.K."/>
            <person name="Edoardo P."/>
            <person name="Giuseppe L.R."/>
            <person name="Gasser R.B."/>
        </authorList>
    </citation>
    <scope>NUCLEOTIDE SEQUENCE [LARGE SCALE GENOMIC DNA]</scope>
    <source>
        <strain evidence="2">ISS1029</strain>
    </source>
</reference>
<feature type="transmembrane region" description="Helical" evidence="1">
    <location>
        <begin position="195"/>
        <end position="218"/>
    </location>
</feature>
<dbReference type="Proteomes" id="UP000055024">
    <property type="component" value="Unassembled WGS sequence"/>
</dbReference>
<comment type="caution">
    <text evidence="2">The sequence shown here is derived from an EMBL/GenBank/DDBJ whole genome shotgun (WGS) entry which is preliminary data.</text>
</comment>
<feature type="transmembrane region" description="Helical" evidence="1">
    <location>
        <begin position="534"/>
        <end position="555"/>
    </location>
</feature>
<dbReference type="Gene3D" id="1.20.1070.10">
    <property type="entry name" value="Rhodopsin 7-helix transmembrane proteins"/>
    <property type="match status" value="2"/>
</dbReference>
<keyword evidence="1" id="KW-1133">Transmembrane helix</keyword>
<dbReference type="InterPro" id="IPR019424">
    <property type="entry name" value="7TM_GPCR_Srsx"/>
</dbReference>
<protein>
    <recommendedName>
        <fullName evidence="4">G-protein coupled receptors family 1 profile domain-containing protein</fullName>
    </recommendedName>
</protein>
<feature type="transmembrane region" description="Helical" evidence="1">
    <location>
        <begin position="163"/>
        <end position="183"/>
    </location>
</feature>
<feature type="transmembrane region" description="Helical" evidence="1">
    <location>
        <begin position="624"/>
        <end position="643"/>
    </location>
</feature>
<dbReference type="AlphaFoldDB" id="A0A0V1HAF6"/>
<gene>
    <name evidence="2" type="ORF">T11_8831</name>
</gene>
<dbReference type="OrthoDB" id="5918477at2759"/>
<accession>A0A0V1HAF6</accession>
<evidence type="ECO:0008006" key="4">
    <source>
        <dbReference type="Google" id="ProtNLM"/>
    </source>
</evidence>
<proteinExistence type="predicted"/>
<feature type="transmembrane region" description="Helical" evidence="1">
    <location>
        <begin position="109"/>
        <end position="129"/>
    </location>
</feature>
<keyword evidence="3" id="KW-1185">Reference proteome</keyword>
<feature type="transmembrane region" description="Helical" evidence="1">
    <location>
        <begin position="663"/>
        <end position="682"/>
    </location>
</feature>
<feature type="transmembrane region" description="Helical" evidence="1">
    <location>
        <begin position="418"/>
        <end position="438"/>
    </location>
</feature>
<organism evidence="2 3">
    <name type="scientific">Trichinella zimbabwensis</name>
    <dbReference type="NCBI Taxonomy" id="268475"/>
    <lineage>
        <taxon>Eukaryota</taxon>
        <taxon>Metazoa</taxon>
        <taxon>Ecdysozoa</taxon>
        <taxon>Nematoda</taxon>
        <taxon>Enoplea</taxon>
        <taxon>Dorylaimia</taxon>
        <taxon>Trichinellida</taxon>
        <taxon>Trichinellidae</taxon>
        <taxon>Trichinella</taxon>
    </lineage>
</organism>
<feature type="transmembrane region" description="Helical" evidence="1">
    <location>
        <begin position="494"/>
        <end position="513"/>
    </location>
</feature>
<dbReference type="SUPFAM" id="SSF81321">
    <property type="entry name" value="Family A G protein-coupled receptor-like"/>
    <property type="match status" value="1"/>
</dbReference>
<name>A0A0V1HAF6_9BILA</name>